<keyword evidence="3" id="KW-1185">Reference proteome</keyword>
<feature type="region of interest" description="Disordered" evidence="1">
    <location>
        <begin position="1"/>
        <end position="50"/>
    </location>
</feature>
<feature type="compositionally biased region" description="Low complexity" evidence="1">
    <location>
        <begin position="40"/>
        <end position="50"/>
    </location>
</feature>
<sequence length="653" mass="71614">MDAVGGRDSPDTDNWRGSADAAGGGRPLPRQRSRRDGQDAKSGQAPQSPQAAAKIAELQAELEALKQSHSVVVNELNAKVNTLQESLSSTLQWVRVRVEALKQSHGVAVNELNGKVDALQTKNESLTSALQWAYAVEEIPRQHWLERGHDEDYADAMENLLSSMEESIKDLRMGTVSDSEFGENMIKIEFILQDEVENYIHADQDETLMPYWKELASALRHWSEYHADGKCLKVEIIYIELPKVVLDILRPAFEESRIENVFFENSHHTGDMADFAKKVLQSNHFITEVGFGEIKFSQETVKALCGAIKSRNAGGQFIKILALRNCFDGGIDTHTLKMILTSITAIRQDAILNLNYNGMSSREAAVIARFLTSNPRLKQLEIDGNRFNDADAALLADALSSNTHLTNFSVCGNSEIKENGRLAFLRAVFDVSSLSSCASSNHTCRLRGLERDISAMNRKKKSILNKWSKIFAMLALSSEDSFINTAILRGVPAQLIPLILDKPLPGRAIEERWQVGAWGHALSSAGAPDKKVSSCPSIRSHLDTMEVDATPRTKERIRKPNSAPTVVCFVSHTMSLTSILGGTRSLTCTLGDVPQKLVDLNIFVHRSSISQSRALARGWALVTVIAEVARPGTSPGRAPPGALPRATGASAAS</sequence>
<feature type="compositionally biased region" description="Low complexity" evidence="1">
    <location>
        <begin position="643"/>
        <end position="653"/>
    </location>
</feature>
<gene>
    <name evidence="2" type="ORF">THAOC_22951</name>
</gene>
<dbReference type="SUPFAM" id="SSF52047">
    <property type="entry name" value="RNI-like"/>
    <property type="match status" value="1"/>
</dbReference>
<dbReference type="EMBL" id="AGNL01029683">
    <property type="protein sequence ID" value="EJK57050.1"/>
    <property type="molecule type" value="Genomic_DNA"/>
</dbReference>
<dbReference type="InterPro" id="IPR032675">
    <property type="entry name" value="LRR_dom_sf"/>
</dbReference>
<evidence type="ECO:0000256" key="1">
    <source>
        <dbReference type="SAM" id="MobiDB-lite"/>
    </source>
</evidence>
<protein>
    <submittedName>
        <fullName evidence="2">Uncharacterized protein</fullName>
    </submittedName>
</protein>
<evidence type="ECO:0000313" key="3">
    <source>
        <dbReference type="Proteomes" id="UP000266841"/>
    </source>
</evidence>
<dbReference type="OrthoDB" id="188902at2759"/>
<name>K0RVN6_THAOC</name>
<feature type="region of interest" description="Disordered" evidence="1">
    <location>
        <begin position="630"/>
        <end position="653"/>
    </location>
</feature>
<proteinExistence type="predicted"/>
<reference evidence="2 3" key="1">
    <citation type="journal article" date="2012" name="Genome Biol.">
        <title>Genome and low-iron response of an oceanic diatom adapted to chronic iron limitation.</title>
        <authorList>
            <person name="Lommer M."/>
            <person name="Specht M."/>
            <person name="Roy A.S."/>
            <person name="Kraemer L."/>
            <person name="Andreson R."/>
            <person name="Gutowska M.A."/>
            <person name="Wolf J."/>
            <person name="Bergner S.V."/>
            <person name="Schilhabel M.B."/>
            <person name="Klostermeier U.C."/>
            <person name="Beiko R.G."/>
            <person name="Rosenstiel P."/>
            <person name="Hippler M."/>
            <person name="Laroche J."/>
        </authorList>
    </citation>
    <scope>NUCLEOTIDE SEQUENCE [LARGE SCALE GENOMIC DNA]</scope>
    <source>
        <strain evidence="2 3">CCMP1005</strain>
    </source>
</reference>
<dbReference type="AlphaFoldDB" id="K0RVN6"/>
<organism evidence="2 3">
    <name type="scientific">Thalassiosira oceanica</name>
    <name type="common">Marine diatom</name>
    <dbReference type="NCBI Taxonomy" id="159749"/>
    <lineage>
        <taxon>Eukaryota</taxon>
        <taxon>Sar</taxon>
        <taxon>Stramenopiles</taxon>
        <taxon>Ochrophyta</taxon>
        <taxon>Bacillariophyta</taxon>
        <taxon>Coscinodiscophyceae</taxon>
        <taxon>Thalassiosirophycidae</taxon>
        <taxon>Thalassiosirales</taxon>
        <taxon>Thalassiosiraceae</taxon>
        <taxon>Thalassiosira</taxon>
    </lineage>
</organism>
<evidence type="ECO:0000313" key="2">
    <source>
        <dbReference type="EMBL" id="EJK57050.1"/>
    </source>
</evidence>
<dbReference type="Proteomes" id="UP000266841">
    <property type="component" value="Unassembled WGS sequence"/>
</dbReference>
<dbReference type="Gene3D" id="3.80.10.10">
    <property type="entry name" value="Ribonuclease Inhibitor"/>
    <property type="match status" value="1"/>
</dbReference>
<accession>K0RVN6</accession>
<comment type="caution">
    <text evidence="2">The sequence shown here is derived from an EMBL/GenBank/DDBJ whole genome shotgun (WGS) entry which is preliminary data.</text>
</comment>